<dbReference type="RefSeq" id="WP_109250230.1">
    <property type="nucleotide sequence ID" value="NZ_QCXQ01000002.1"/>
</dbReference>
<organism evidence="2 3">
    <name type="scientific">Levilactobacillus bambusae</name>
    <dbReference type="NCBI Taxonomy" id="2024736"/>
    <lineage>
        <taxon>Bacteria</taxon>
        <taxon>Bacillati</taxon>
        <taxon>Bacillota</taxon>
        <taxon>Bacilli</taxon>
        <taxon>Lactobacillales</taxon>
        <taxon>Lactobacillaceae</taxon>
        <taxon>Levilactobacillus</taxon>
    </lineage>
</organism>
<dbReference type="Proteomes" id="UP000245080">
    <property type="component" value="Unassembled WGS sequence"/>
</dbReference>
<keyword evidence="1" id="KW-0812">Transmembrane</keyword>
<feature type="transmembrane region" description="Helical" evidence="1">
    <location>
        <begin position="46"/>
        <end position="64"/>
    </location>
</feature>
<sequence>MPGSWKQQLATSFSPRHYQWAPIIAGLITVVSVGITVATKSRWPTWLLIFLAAYEADYISVWLVRHRLSIGVSLIFGILLAVTLLVLIILLMEFFIFK</sequence>
<dbReference type="AlphaFoldDB" id="A0A2V1MZT8"/>
<proteinExistence type="predicted"/>
<evidence type="ECO:0000256" key="1">
    <source>
        <dbReference type="SAM" id="Phobius"/>
    </source>
</evidence>
<name>A0A2V1MZT8_9LACO</name>
<protein>
    <submittedName>
        <fullName evidence="2">Uncharacterized protein</fullName>
    </submittedName>
</protein>
<keyword evidence="1" id="KW-0472">Membrane</keyword>
<reference evidence="2 3" key="1">
    <citation type="journal article" date="2018" name="Int. J. Syst. Evol. Microbiol.">
        <title>Lactobacillus bambusae sp. nov., isolated from a traditional fermented Ma-bamboo shoots of Taiwan.</title>
        <authorList>
            <person name="Wang L.-T."/>
        </authorList>
    </citation>
    <scope>NUCLEOTIDE SEQUENCE [LARGE SCALE GENOMIC DNA]</scope>
    <source>
        <strain evidence="2 3">BS-W1</strain>
    </source>
</reference>
<dbReference type="EMBL" id="QCXQ01000002">
    <property type="protein sequence ID" value="PWG00283.1"/>
    <property type="molecule type" value="Genomic_DNA"/>
</dbReference>
<feature type="transmembrane region" description="Helical" evidence="1">
    <location>
        <begin position="20"/>
        <end position="39"/>
    </location>
</feature>
<feature type="transmembrane region" description="Helical" evidence="1">
    <location>
        <begin position="70"/>
        <end position="97"/>
    </location>
</feature>
<evidence type="ECO:0000313" key="2">
    <source>
        <dbReference type="EMBL" id="PWG00283.1"/>
    </source>
</evidence>
<keyword evidence="3" id="KW-1185">Reference proteome</keyword>
<accession>A0A2V1MZT8</accession>
<gene>
    <name evidence="2" type="ORF">DCM90_04955</name>
</gene>
<evidence type="ECO:0000313" key="3">
    <source>
        <dbReference type="Proteomes" id="UP000245080"/>
    </source>
</evidence>
<comment type="caution">
    <text evidence="2">The sequence shown here is derived from an EMBL/GenBank/DDBJ whole genome shotgun (WGS) entry which is preliminary data.</text>
</comment>
<keyword evidence="1" id="KW-1133">Transmembrane helix</keyword>